<dbReference type="NCBIfam" id="TIGR04085">
    <property type="entry name" value="rSAM_more_4Fe4S"/>
    <property type="match status" value="1"/>
</dbReference>
<evidence type="ECO:0000256" key="6">
    <source>
        <dbReference type="ARBA" id="ARBA00023014"/>
    </source>
</evidence>
<keyword evidence="6" id="KW-0411">Iron-sulfur</keyword>
<dbReference type="GO" id="GO:0051539">
    <property type="term" value="F:4 iron, 4 sulfur cluster binding"/>
    <property type="evidence" value="ECO:0007669"/>
    <property type="project" value="UniProtKB-KW"/>
</dbReference>
<reference evidence="9" key="1">
    <citation type="book" date="2014" name="THE 24TH EUROPEAN CONGRESS OF CLINICAL MICROBIOLOGY AND INFECTIOUS DISEASES" publisher="ECCMID 2014" city="Barcelona, Spain">
        <title>Identification of resistance genes in three multidrug-resistant Bacteroides fragilis isolates by whole genome sequencing.</title>
        <editorList>
            <person name="Unknown"/>
            <person name="A."/>
        </editorList>
        <authorList>
            <person name="Sydenham T.V."/>
            <person name="Hasman H."/>
            <person name="Wang M."/>
            <person name="Soki J."/>
            <person name="Nagy E."/>
            <person name="Justesen U.S."/>
        </authorList>
    </citation>
    <scope>NUCLEOTIDE SEQUENCE</scope>
    <source>
        <strain evidence="9">DCMSKEJBY0001B</strain>
    </source>
</reference>
<comment type="cofactor">
    <cofactor evidence="1">
        <name>[4Fe-4S] cluster</name>
        <dbReference type="ChEBI" id="CHEBI:49883"/>
    </cofactor>
</comment>
<evidence type="ECO:0000313" key="9">
    <source>
        <dbReference type="EMBL" id="QCQ46677.1"/>
    </source>
</evidence>
<dbReference type="EMBL" id="CP036546">
    <property type="protein sequence ID" value="QCQ46677.1"/>
    <property type="molecule type" value="Genomic_DNA"/>
</dbReference>
<dbReference type="InterPro" id="IPR013785">
    <property type="entry name" value="Aldolase_TIM"/>
</dbReference>
<dbReference type="Pfam" id="PF04055">
    <property type="entry name" value="Radical_SAM"/>
    <property type="match status" value="1"/>
</dbReference>
<evidence type="ECO:0000256" key="2">
    <source>
        <dbReference type="ARBA" id="ARBA00022485"/>
    </source>
</evidence>
<keyword evidence="2" id="KW-0004">4Fe-4S</keyword>
<comment type="similarity">
    <text evidence="7">Belongs to the radical SAM superfamily. Anaerobic sulfatase-maturating enzyme family.</text>
</comment>
<evidence type="ECO:0000313" key="10">
    <source>
        <dbReference type="EMBL" id="RHH07522.1"/>
    </source>
</evidence>
<dbReference type="PROSITE" id="PS51918">
    <property type="entry name" value="RADICAL_SAM"/>
    <property type="match status" value="1"/>
</dbReference>
<keyword evidence="5" id="KW-0408">Iron</keyword>
<dbReference type="PANTHER" id="PTHR43273:SF3">
    <property type="entry name" value="ANAEROBIC SULFATASE-MATURATING ENZYME HOMOLOG ASLB-RELATED"/>
    <property type="match status" value="1"/>
</dbReference>
<dbReference type="InterPro" id="IPR023885">
    <property type="entry name" value="4Fe4S-binding_SPASM_dom"/>
</dbReference>
<dbReference type="InterPro" id="IPR007197">
    <property type="entry name" value="rSAM"/>
</dbReference>
<organism evidence="10 12">
    <name type="scientific">Bacteroides fragilis</name>
    <dbReference type="NCBI Taxonomy" id="817"/>
    <lineage>
        <taxon>Bacteria</taxon>
        <taxon>Pseudomonadati</taxon>
        <taxon>Bacteroidota</taxon>
        <taxon>Bacteroidia</taxon>
        <taxon>Bacteroidales</taxon>
        <taxon>Bacteroidaceae</taxon>
        <taxon>Bacteroides</taxon>
    </lineage>
</organism>
<evidence type="ECO:0000313" key="11">
    <source>
        <dbReference type="Proteomes" id="UP000036847"/>
    </source>
</evidence>
<keyword evidence="3" id="KW-0949">S-adenosyl-L-methionine</keyword>
<dbReference type="Proteomes" id="UP000036847">
    <property type="component" value="Chromosome"/>
</dbReference>
<gene>
    <name evidence="10" type="ORF">DW228_18905</name>
    <name evidence="9" type="ORF">EC80_018510</name>
</gene>
<evidence type="ECO:0000256" key="3">
    <source>
        <dbReference type="ARBA" id="ARBA00022691"/>
    </source>
</evidence>
<dbReference type="InterPro" id="IPR058240">
    <property type="entry name" value="rSAM_sf"/>
</dbReference>
<dbReference type="AlphaFoldDB" id="A0A396BNY4"/>
<dbReference type="GO" id="GO:0016491">
    <property type="term" value="F:oxidoreductase activity"/>
    <property type="evidence" value="ECO:0007669"/>
    <property type="project" value="InterPro"/>
</dbReference>
<dbReference type="SFLD" id="SFLDS00029">
    <property type="entry name" value="Radical_SAM"/>
    <property type="match status" value="1"/>
</dbReference>
<dbReference type="SFLD" id="SFLDG01067">
    <property type="entry name" value="SPASM/twitch_domain_containing"/>
    <property type="match status" value="1"/>
</dbReference>
<dbReference type="InterPro" id="IPR000385">
    <property type="entry name" value="MoaA_NifB_PqqE_Fe-S-bd_CS"/>
</dbReference>
<dbReference type="EMBL" id="QRJE01000034">
    <property type="protein sequence ID" value="RHH07522.1"/>
    <property type="molecule type" value="Genomic_DNA"/>
</dbReference>
<dbReference type="SFLD" id="SFLDG01386">
    <property type="entry name" value="main_SPASM_domain-containing"/>
    <property type="match status" value="1"/>
</dbReference>
<keyword evidence="4" id="KW-0479">Metal-binding</keyword>
<dbReference type="RefSeq" id="WP_005806903.1">
    <property type="nucleotide sequence ID" value="NZ_CP036546.1"/>
</dbReference>
<reference evidence="10 12" key="2">
    <citation type="submission" date="2018-08" db="EMBL/GenBank/DDBJ databases">
        <title>A genome reference for cultivated species of the human gut microbiota.</title>
        <authorList>
            <person name="Zou Y."/>
            <person name="Xue W."/>
            <person name="Luo G."/>
        </authorList>
    </citation>
    <scope>NUCLEOTIDE SEQUENCE [LARGE SCALE GENOMIC DNA]</scope>
    <source>
        <strain evidence="10 12">AM18-6</strain>
    </source>
</reference>
<evidence type="ECO:0000256" key="1">
    <source>
        <dbReference type="ARBA" id="ARBA00001966"/>
    </source>
</evidence>
<dbReference type="InterPro" id="IPR023867">
    <property type="entry name" value="Sulphatase_maturase_rSAM"/>
</dbReference>
<dbReference type="PROSITE" id="PS01305">
    <property type="entry name" value="MOAA_NIFB_PQQE"/>
    <property type="match status" value="1"/>
</dbReference>
<feature type="domain" description="Radical SAM core" evidence="8">
    <location>
        <begin position="1"/>
        <end position="256"/>
    </location>
</feature>
<evidence type="ECO:0000256" key="7">
    <source>
        <dbReference type="ARBA" id="ARBA00023601"/>
    </source>
</evidence>
<dbReference type="GO" id="GO:0046872">
    <property type="term" value="F:metal ion binding"/>
    <property type="evidence" value="ECO:0007669"/>
    <property type="project" value="UniProtKB-KW"/>
</dbReference>
<dbReference type="Proteomes" id="UP000266644">
    <property type="component" value="Unassembled WGS sequence"/>
</dbReference>
<evidence type="ECO:0000259" key="8">
    <source>
        <dbReference type="PROSITE" id="PS51918"/>
    </source>
</evidence>
<reference evidence="9 11" key="3">
    <citation type="submission" date="2019-03" db="EMBL/GenBank/DDBJ databases">
        <title>Complete genome assembly of MDR B. fragilis.</title>
        <authorList>
            <person name="Sydenham T.V."/>
            <person name="Hasman H."/>
            <person name="Justesen U.S."/>
        </authorList>
    </citation>
    <scope>NUCLEOTIDE SEQUENCE [LARGE SCALE GENOMIC DNA]</scope>
    <source>
        <strain evidence="9 11">DCMSKEJBY0001B</strain>
    </source>
</reference>
<protein>
    <submittedName>
        <fullName evidence="10">Radical SAM protein</fullName>
    </submittedName>
</protein>
<evidence type="ECO:0000256" key="5">
    <source>
        <dbReference type="ARBA" id="ARBA00023004"/>
    </source>
</evidence>
<dbReference type="SUPFAM" id="SSF102114">
    <property type="entry name" value="Radical SAM enzymes"/>
    <property type="match status" value="1"/>
</dbReference>
<dbReference type="SFLD" id="SFLDG01384">
    <property type="entry name" value="thioether_bond_formation_requi"/>
    <property type="match status" value="1"/>
</dbReference>
<proteinExistence type="inferred from homology"/>
<dbReference type="CDD" id="cd01335">
    <property type="entry name" value="Radical_SAM"/>
    <property type="match status" value="1"/>
</dbReference>
<accession>A0A396BNY4</accession>
<name>A0A396BNY4_BACFG</name>
<evidence type="ECO:0000256" key="4">
    <source>
        <dbReference type="ARBA" id="ARBA00022723"/>
    </source>
</evidence>
<sequence length="375" mass="43710">MQKVCFLMLTYRCNLNCIYCYQKYKTSQNMTLETAKSVVSREVQLARESNNKDGVRFNLFGGEPLLKFDLIKELCTWIWDTITDVKVDIFITTNGTLLDDEKKDWFKAHKEKLNLVMSVDGKDDVQECNRGCHSSELPINWVLDTMPHRFLSMTVPRKSLSKFADELIYFHEQGYHIEAKPAQGEDWQKGDGKLYEEQLNRIADYYLSHPGVNPINLFKKASYLHLLNNEPNEKYGKTCGAVDELVAYDVEGRLFPCHHFLPNVNGKTDILDYLNTIDFSDFSRFVDDECMKCDILKLCRTCCARNFNERGDVSRRDRRTCQIMLAEAKVVSSYQIRKYMQNKDNLNSQELLNLKAAIKCYQVCCDFEKKFYATE</sequence>
<dbReference type="PANTHER" id="PTHR43273">
    <property type="entry name" value="ANAEROBIC SULFATASE-MATURATING ENZYME HOMOLOG ASLB-RELATED"/>
    <property type="match status" value="1"/>
</dbReference>
<evidence type="ECO:0000313" key="12">
    <source>
        <dbReference type="Proteomes" id="UP000266644"/>
    </source>
</evidence>
<dbReference type="OrthoDB" id="9808591at2"/>
<dbReference type="Gene3D" id="3.20.20.70">
    <property type="entry name" value="Aldolase class I"/>
    <property type="match status" value="1"/>
</dbReference>